<proteinExistence type="predicted"/>
<gene>
    <name evidence="2" type="ORF">SCF082_LOCUS40731</name>
</gene>
<accession>A0ABP0QCT8</accession>
<evidence type="ECO:0000256" key="1">
    <source>
        <dbReference type="SAM" id="MobiDB-lite"/>
    </source>
</evidence>
<feature type="region of interest" description="Disordered" evidence="1">
    <location>
        <begin position="1"/>
        <end position="40"/>
    </location>
</feature>
<evidence type="ECO:0000313" key="3">
    <source>
        <dbReference type="Proteomes" id="UP001642464"/>
    </source>
</evidence>
<reference evidence="2 3" key="1">
    <citation type="submission" date="2024-02" db="EMBL/GenBank/DDBJ databases">
        <authorList>
            <person name="Chen Y."/>
            <person name="Shah S."/>
            <person name="Dougan E. K."/>
            <person name="Thang M."/>
            <person name="Chan C."/>
        </authorList>
    </citation>
    <scope>NUCLEOTIDE SEQUENCE [LARGE SCALE GENOMIC DNA]</scope>
</reference>
<name>A0ABP0QCT8_9DINO</name>
<comment type="caution">
    <text evidence="2">The sequence shown here is derived from an EMBL/GenBank/DDBJ whole genome shotgun (WGS) entry which is preliminary data.</text>
</comment>
<dbReference type="Proteomes" id="UP001642464">
    <property type="component" value="Unassembled WGS sequence"/>
</dbReference>
<organism evidence="2 3">
    <name type="scientific">Durusdinium trenchii</name>
    <dbReference type="NCBI Taxonomy" id="1381693"/>
    <lineage>
        <taxon>Eukaryota</taxon>
        <taxon>Sar</taxon>
        <taxon>Alveolata</taxon>
        <taxon>Dinophyceae</taxon>
        <taxon>Suessiales</taxon>
        <taxon>Symbiodiniaceae</taxon>
        <taxon>Durusdinium</taxon>
    </lineage>
</organism>
<evidence type="ECO:0000313" key="2">
    <source>
        <dbReference type="EMBL" id="CAK9086072.1"/>
    </source>
</evidence>
<feature type="compositionally biased region" description="Low complexity" evidence="1">
    <location>
        <begin position="7"/>
        <end position="19"/>
    </location>
</feature>
<feature type="compositionally biased region" description="Basic and acidic residues" evidence="1">
    <location>
        <begin position="25"/>
        <end position="34"/>
    </location>
</feature>
<sequence>MGDVQDAAAKTEAAAAQAGEDSEAVELREEQGERKKQKGMGMAPSNMLVVGLGGGSDAQVAFALAQVRRELAEKEEAGCLGGGVGEVVYATCKWASSRGLPEGAKVVTEGVFSVEPKDDLTFEYLNEKLPSGLPRWVGTTLMEATIPQTPHKFVNNAGEETSFTSPMVVELENPKGKAGWFGFTDEFVSRFVDQVAPENGFHTVVGVDTGGDVVGGMEDSRDRCMLEFLRAVVQEQEKRGLGSAKFELVINGLCVDGENYFWQMNRKMEQLVAAGAFVGRTELAMVRPHLEQVVHLMAPTKTPWIMLNALDKKLDAFPKDATLQDIEVVDDKVVEHASPCAGVDAFDNPVQDLVVLPARHHKLGNGDPVPQVVVPRLWATSLFSFDARQFAKLF</sequence>
<dbReference type="EMBL" id="CAXAMM010039388">
    <property type="protein sequence ID" value="CAK9086072.1"/>
    <property type="molecule type" value="Genomic_DNA"/>
</dbReference>
<protein>
    <submittedName>
        <fullName evidence="2">Uncharacterized protein</fullName>
    </submittedName>
</protein>
<keyword evidence="3" id="KW-1185">Reference proteome</keyword>